<comment type="caution">
    <text evidence="2">The sequence shown here is derived from an EMBL/GenBank/DDBJ whole genome shotgun (WGS) entry which is preliminary data.</text>
</comment>
<dbReference type="EMBL" id="JADWVN010000027">
    <property type="protein sequence ID" value="MBL7527792.1"/>
    <property type="molecule type" value="Genomic_DNA"/>
</dbReference>
<evidence type="ECO:0000256" key="1">
    <source>
        <dbReference type="SAM" id="MobiDB-lite"/>
    </source>
</evidence>
<name>A0ABS1WEL0_9GAMM</name>
<dbReference type="PROSITE" id="PS51257">
    <property type="entry name" value="PROKAR_LIPOPROTEIN"/>
    <property type="match status" value="1"/>
</dbReference>
<dbReference type="RefSeq" id="WP_154694749.1">
    <property type="nucleotide sequence ID" value="NZ_JADOBG010000002.1"/>
</dbReference>
<dbReference type="Proteomes" id="UP000809910">
    <property type="component" value="Unassembled WGS sequence"/>
</dbReference>
<sequence>MMKKSSLVTPYVLVLISLMFLLASCASSINKEDSKNNKQPKRVFGGYHPRGHGHGHH</sequence>
<organism evidence="2 3">
    <name type="scientific">Legionella bononiensis</name>
    <dbReference type="NCBI Taxonomy" id="2793102"/>
    <lineage>
        <taxon>Bacteria</taxon>
        <taxon>Pseudomonadati</taxon>
        <taxon>Pseudomonadota</taxon>
        <taxon>Gammaproteobacteria</taxon>
        <taxon>Legionellales</taxon>
        <taxon>Legionellaceae</taxon>
        <taxon>Legionella</taxon>
    </lineage>
</organism>
<evidence type="ECO:0000313" key="3">
    <source>
        <dbReference type="Proteomes" id="UP000809910"/>
    </source>
</evidence>
<proteinExistence type="predicted"/>
<evidence type="ECO:0008006" key="4">
    <source>
        <dbReference type="Google" id="ProtNLM"/>
    </source>
</evidence>
<gene>
    <name evidence="2" type="ORF">I5282_14600</name>
</gene>
<evidence type="ECO:0000313" key="2">
    <source>
        <dbReference type="EMBL" id="MBL7527792.1"/>
    </source>
</evidence>
<protein>
    <recommendedName>
        <fullName evidence="4">Lipoprotein</fullName>
    </recommendedName>
</protein>
<feature type="region of interest" description="Disordered" evidence="1">
    <location>
        <begin position="30"/>
        <end position="57"/>
    </location>
</feature>
<keyword evidence="3" id="KW-1185">Reference proteome</keyword>
<accession>A0ABS1WEL0</accession>
<reference evidence="2 3" key="1">
    <citation type="submission" date="2020-12" db="EMBL/GenBank/DDBJ databases">
        <title>WGS of Legionella: environmental sample.</title>
        <authorList>
            <person name="Cristino S."/>
            <person name="Girolamini L."/>
            <person name="Salaris S."/>
            <person name="Pascale M.R."/>
            <person name="Mazzotta M."/>
            <person name="Orsini M."/>
            <person name="Grottola A."/>
        </authorList>
    </citation>
    <scope>NUCLEOTIDE SEQUENCE [LARGE SCALE GENOMIC DNA]</scope>
    <source>
        <strain evidence="2 3">30cs62</strain>
    </source>
</reference>